<evidence type="ECO:0000259" key="2">
    <source>
        <dbReference type="Pfam" id="PF26395"/>
    </source>
</evidence>
<feature type="region of interest" description="Disordered" evidence="1">
    <location>
        <begin position="133"/>
        <end position="163"/>
    </location>
</feature>
<dbReference type="Proteomes" id="UP000733858">
    <property type="component" value="Unassembled WGS sequence"/>
</dbReference>
<organism evidence="3 4">
    <name type="scientific">Rhizobium croatiense</name>
    <dbReference type="NCBI Taxonomy" id="2867516"/>
    <lineage>
        <taxon>Bacteria</taxon>
        <taxon>Pseudomonadati</taxon>
        <taxon>Pseudomonadota</taxon>
        <taxon>Alphaproteobacteria</taxon>
        <taxon>Hyphomicrobiales</taxon>
        <taxon>Rhizobiaceae</taxon>
        <taxon>Rhizobium/Agrobacterium group</taxon>
        <taxon>Rhizobium</taxon>
    </lineage>
</organism>
<comment type="caution">
    <text evidence="3">The sequence shown here is derived from an EMBL/GenBank/DDBJ whole genome shotgun (WGS) entry which is preliminary data.</text>
</comment>
<evidence type="ECO:0000313" key="4">
    <source>
        <dbReference type="Proteomes" id="UP000733858"/>
    </source>
</evidence>
<feature type="compositionally biased region" description="Basic and acidic residues" evidence="1">
    <location>
        <begin position="133"/>
        <end position="147"/>
    </location>
</feature>
<feature type="compositionally biased region" description="Basic residues" evidence="1">
    <location>
        <begin position="148"/>
        <end position="163"/>
    </location>
</feature>
<gene>
    <name evidence="3" type="ORF">K6M89_25610</name>
</gene>
<evidence type="ECO:0000313" key="3">
    <source>
        <dbReference type="EMBL" id="MBY4632661.1"/>
    </source>
</evidence>
<keyword evidence="4" id="KW-1185">Reference proteome</keyword>
<protein>
    <recommendedName>
        <fullName evidence="2">Type II CBASS E2 protein domain-containing protein</fullName>
    </recommendedName>
</protein>
<feature type="domain" description="Type II CBASS E2 protein" evidence="2">
    <location>
        <begin position="27"/>
        <end position="138"/>
    </location>
</feature>
<proteinExistence type="predicted"/>
<sequence length="163" mass="19261">MHYPDPKPLTAAQQFLLLTKNPLSEGSGELGSGCFRWHYKASPTPLSRVYDARLEFAANRSPRVFIDSPDLTLLSGGDTLPHVYDQKPPRLCLYLPRTYEWLPWMRLDQTLVPWTSLWLFYFEDWLTEREWRGGGEHPEPRDVEQRISRSRLQRRHAPRQRIE</sequence>
<dbReference type="Pfam" id="PF26395">
    <property type="entry name" value="E2-CBASS"/>
    <property type="match status" value="1"/>
</dbReference>
<name>A0ABS7M698_9HYPH</name>
<dbReference type="EMBL" id="JAILYJ010000019">
    <property type="protein sequence ID" value="MBY4632661.1"/>
    <property type="molecule type" value="Genomic_DNA"/>
</dbReference>
<dbReference type="RefSeq" id="WP_222141442.1">
    <property type="nucleotide sequence ID" value="NZ_JAILYJ010000019.1"/>
</dbReference>
<evidence type="ECO:0000256" key="1">
    <source>
        <dbReference type="SAM" id="MobiDB-lite"/>
    </source>
</evidence>
<reference evidence="3 4" key="1">
    <citation type="submission" date="2021-08" db="EMBL/GenBank/DDBJ databases">
        <title>Rhizobium croatiense sp. nov. and Rhizobium redzepovicii sp. nov., two new species isolated from nodules of Phaseolus vulgaris in Croatia.</title>
        <authorList>
            <person name="Rajnovic I."/>
            <person name="Ramirez-Bahena M.H."/>
            <person name="Kajic S."/>
            <person name="Igual M.J."/>
            <person name="Peix A."/>
            <person name="Velazquez E."/>
            <person name="Sikora S."/>
        </authorList>
    </citation>
    <scope>NUCLEOTIDE SEQUENCE [LARGE SCALE GENOMIC DNA]</scope>
    <source>
        <strain evidence="3 4">13T</strain>
    </source>
</reference>
<accession>A0ABS7M698</accession>
<dbReference type="InterPro" id="IPR058588">
    <property type="entry name" value="E2-CBASS"/>
</dbReference>